<dbReference type="AlphaFoldDB" id="A0A1Y2DIE3"/>
<evidence type="ECO:0000313" key="2">
    <source>
        <dbReference type="EMBL" id="ORY59002.1"/>
    </source>
</evidence>
<evidence type="ECO:0000256" key="1">
    <source>
        <dbReference type="SAM" id="Phobius"/>
    </source>
</evidence>
<keyword evidence="1" id="KW-0472">Membrane</keyword>
<comment type="caution">
    <text evidence="2">The sequence shown here is derived from an EMBL/GenBank/DDBJ whole genome shotgun (WGS) entry which is preliminary data.</text>
</comment>
<gene>
    <name evidence="2" type="ORF">LY90DRAFT_668959</name>
</gene>
<feature type="transmembrane region" description="Helical" evidence="1">
    <location>
        <begin position="131"/>
        <end position="152"/>
    </location>
</feature>
<reference evidence="2 3" key="1">
    <citation type="submission" date="2016-08" db="EMBL/GenBank/DDBJ databases">
        <title>A Parts List for Fungal Cellulosomes Revealed by Comparative Genomics.</title>
        <authorList>
            <consortium name="DOE Joint Genome Institute"/>
            <person name="Haitjema C.H."/>
            <person name="Gilmore S.P."/>
            <person name="Henske J.K."/>
            <person name="Solomon K.V."/>
            <person name="De Groot R."/>
            <person name="Kuo A."/>
            <person name="Mondo S.J."/>
            <person name="Salamov A.A."/>
            <person name="Labutti K."/>
            <person name="Zhao Z."/>
            <person name="Chiniquy J."/>
            <person name="Barry K."/>
            <person name="Brewer H.M."/>
            <person name="Purvine S.O."/>
            <person name="Wright A.T."/>
            <person name="Boxma B."/>
            <person name="Van Alen T."/>
            <person name="Hackstein J.H."/>
            <person name="Baker S.E."/>
            <person name="Grigoriev I.V."/>
            <person name="O'Malley M.A."/>
        </authorList>
    </citation>
    <scope>NUCLEOTIDE SEQUENCE [LARGE SCALE GENOMIC DNA]</scope>
    <source>
        <strain evidence="2 3">G1</strain>
    </source>
</reference>
<dbReference type="EMBL" id="MCOG01000065">
    <property type="protein sequence ID" value="ORY59002.1"/>
    <property type="molecule type" value="Genomic_DNA"/>
</dbReference>
<organism evidence="2 3">
    <name type="scientific">Neocallimastix californiae</name>
    <dbReference type="NCBI Taxonomy" id="1754190"/>
    <lineage>
        <taxon>Eukaryota</taxon>
        <taxon>Fungi</taxon>
        <taxon>Fungi incertae sedis</taxon>
        <taxon>Chytridiomycota</taxon>
        <taxon>Chytridiomycota incertae sedis</taxon>
        <taxon>Neocallimastigomycetes</taxon>
        <taxon>Neocallimastigales</taxon>
        <taxon>Neocallimastigaceae</taxon>
        <taxon>Neocallimastix</taxon>
    </lineage>
</organism>
<keyword evidence="1" id="KW-0812">Transmembrane</keyword>
<keyword evidence="1" id="KW-1133">Transmembrane helix</keyword>
<evidence type="ECO:0000313" key="3">
    <source>
        <dbReference type="Proteomes" id="UP000193920"/>
    </source>
</evidence>
<protein>
    <submittedName>
        <fullName evidence="2">Uncharacterized protein</fullName>
    </submittedName>
</protein>
<feature type="transmembrane region" description="Helical" evidence="1">
    <location>
        <begin position="230"/>
        <end position="249"/>
    </location>
</feature>
<name>A0A1Y2DIE3_9FUNG</name>
<keyword evidence="3" id="KW-1185">Reference proteome</keyword>
<feature type="transmembrane region" description="Helical" evidence="1">
    <location>
        <begin position="177"/>
        <end position="199"/>
    </location>
</feature>
<accession>A0A1Y2DIE3</accession>
<dbReference type="Proteomes" id="UP000193920">
    <property type="component" value="Unassembled WGS sequence"/>
</dbReference>
<proteinExistence type="predicted"/>
<sequence>MQRIITFTESYTSINNQKIDSYQNIIEGFVKNDFFVWTFLVLLLNHNNWKRSVIYILVVHWILKSIKDILNDSSSFTPRDPDKYWPYTKRAWLIYCALADTYWILGEIIGDWYPFLRVRAITNNNKNIRNVFVICVLYSSMKIAKIYCYFAYTPTDFRLKDKNGNIIKDILIFKTKWWSVEIIIQLIGIIYNLSVIYALKINLSNKIKQYNIIGANNIINKFKQISEFRITFSMIISLIFIPFIVGFAFCIKSEYEEKNTPNIPLDEAVNYLSHVASNINYTIMYIDQILLRLYFDNPKILLNNSNTNKSIDINTFSKFNKSQNPQSNDISVTPVYTELSPTLSEIYLGFDFIKKNDNNELLGSKKYIDYKKYHLFRKEDDMDNIILSGNYKSLNLLQNKSSTYKYYNTCEDIIIDCNNGLKTYNNDDSENSLDMDSYLYYYQNISEKNEIDSIFKDIKSISYCSSNTLFNESYSNYFDSNNNNNIPIKVSNKKITIEEIPTIIQNKLKIERKNTLY</sequence>